<protein>
    <submittedName>
        <fullName evidence="1">ABC transporter substrate-binding protein</fullName>
    </submittedName>
</protein>
<organism evidence="1 2">
    <name type="scientific">Paenibacillus elgii</name>
    <dbReference type="NCBI Taxonomy" id="189691"/>
    <lineage>
        <taxon>Bacteria</taxon>
        <taxon>Bacillati</taxon>
        <taxon>Bacillota</taxon>
        <taxon>Bacilli</taxon>
        <taxon>Bacillales</taxon>
        <taxon>Paenibacillaceae</taxon>
        <taxon>Paenibacillus</taxon>
    </lineage>
</organism>
<comment type="caution">
    <text evidence="1">The sequence shown here is derived from an EMBL/GenBank/DDBJ whole genome shotgun (WGS) entry which is preliminary data.</text>
</comment>
<name>A0A2T6G6G6_9BACL</name>
<dbReference type="EMBL" id="PYHP01000022">
    <property type="protein sequence ID" value="PUA39747.1"/>
    <property type="molecule type" value="Genomic_DNA"/>
</dbReference>
<dbReference type="Proteomes" id="UP000244184">
    <property type="component" value="Unassembled WGS sequence"/>
</dbReference>
<evidence type="ECO:0000313" key="2">
    <source>
        <dbReference type="Proteomes" id="UP000244184"/>
    </source>
</evidence>
<dbReference type="Gene3D" id="3.40.190.10">
    <property type="entry name" value="Periplasmic binding protein-like II"/>
    <property type="match status" value="1"/>
</dbReference>
<sequence>PETTKLAQIEPAFTGGPGRLAVPSMSQHKEAAYDFINFVLSPEAQAEVVNKIYGFPGIEWSHMPADLKKKFEGVSVNYRSFNLGDLEADAMKRWQKEVAGQ</sequence>
<proteinExistence type="predicted"/>
<dbReference type="SUPFAM" id="SSF53850">
    <property type="entry name" value="Periplasmic binding protein-like II"/>
    <property type="match status" value="1"/>
</dbReference>
<dbReference type="AlphaFoldDB" id="A0A2T6G6G6"/>
<evidence type="ECO:0000313" key="1">
    <source>
        <dbReference type="EMBL" id="PUA39747.1"/>
    </source>
</evidence>
<accession>A0A2T6G6G6</accession>
<reference evidence="1 2" key="1">
    <citation type="submission" date="2018-03" db="EMBL/GenBank/DDBJ databases">
        <title>Genome sequence of Paenibacillus elgii strain AC13 an antimicrobial compound producing bacteria.</title>
        <authorList>
            <person name="Kurokawa A.S."/>
            <person name="Araujo J.F."/>
            <person name="Costa R.A."/>
            <person name="Ortega D.B."/>
            <person name="Pires A.S."/>
            <person name="Pappas G.J.Jr."/>
            <person name="Franco O.L."/>
            <person name="Barreto C."/>
            <person name="Magalhaes B.S."/>
            <person name="Kruger R.H."/>
        </authorList>
    </citation>
    <scope>NUCLEOTIDE SEQUENCE [LARGE SCALE GENOMIC DNA]</scope>
    <source>
        <strain evidence="1 2">AC13</strain>
    </source>
</reference>
<gene>
    <name evidence="1" type="ORF">C8Z91_10080</name>
</gene>
<feature type="non-terminal residue" evidence="1">
    <location>
        <position position="1"/>
    </location>
</feature>